<dbReference type="SUPFAM" id="SSF109604">
    <property type="entry name" value="HD-domain/PDEase-like"/>
    <property type="match status" value="1"/>
</dbReference>
<dbReference type="PANTHER" id="PTHR11920:SF335">
    <property type="entry name" value="GUANYLATE CYCLASE"/>
    <property type="match status" value="1"/>
</dbReference>
<evidence type="ECO:0000259" key="9">
    <source>
        <dbReference type="PROSITE" id="PS50125"/>
    </source>
</evidence>
<evidence type="ECO:0000256" key="1">
    <source>
        <dbReference type="ARBA" id="ARBA00004370"/>
    </source>
</evidence>
<dbReference type="Gene3D" id="3.30.70.1230">
    <property type="entry name" value="Nucleotide cyclase"/>
    <property type="match status" value="1"/>
</dbReference>
<dbReference type="GO" id="GO:0009190">
    <property type="term" value="P:cyclic nucleotide biosynthetic process"/>
    <property type="evidence" value="ECO:0007669"/>
    <property type="project" value="InterPro"/>
</dbReference>
<feature type="transmembrane region" description="Helical" evidence="8">
    <location>
        <begin position="777"/>
        <end position="798"/>
    </location>
</feature>
<comment type="subcellular location">
    <subcellularLocation>
        <location evidence="1">Membrane</location>
    </subcellularLocation>
</comment>
<dbReference type="CDD" id="cd00077">
    <property type="entry name" value="HDc"/>
    <property type="match status" value="1"/>
</dbReference>
<evidence type="ECO:0000313" key="11">
    <source>
        <dbReference type="Proteomes" id="UP000249248"/>
    </source>
</evidence>
<keyword evidence="7" id="KW-0175">Coiled coil</keyword>
<evidence type="ECO:0000313" key="10">
    <source>
        <dbReference type="EMBL" id="PZE16292.1"/>
    </source>
</evidence>
<dbReference type="PANTHER" id="PTHR11920">
    <property type="entry name" value="GUANYLYL CYCLASE"/>
    <property type="match status" value="1"/>
</dbReference>
<keyword evidence="2 8" id="KW-0812">Transmembrane</keyword>
<dbReference type="SUPFAM" id="SSF55073">
    <property type="entry name" value="Nucleotide cyclase"/>
    <property type="match status" value="1"/>
</dbReference>
<dbReference type="SMART" id="SM00471">
    <property type="entry name" value="HDc"/>
    <property type="match status" value="1"/>
</dbReference>
<dbReference type="Proteomes" id="UP000249248">
    <property type="component" value="Unassembled WGS sequence"/>
</dbReference>
<dbReference type="Gene3D" id="2.130.10.10">
    <property type="entry name" value="YVTN repeat-like/Quinoprotein amine dehydrogenase"/>
    <property type="match status" value="3"/>
</dbReference>
<evidence type="ECO:0000256" key="8">
    <source>
        <dbReference type="SAM" id="Phobius"/>
    </source>
</evidence>
<dbReference type="Pfam" id="PF00211">
    <property type="entry name" value="Guanylate_cyc"/>
    <property type="match status" value="1"/>
</dbReference>
<dbReference type="InterPro" id="IPR011110">
    <property type="entry name" value="Reg_prop"/>
</dbReference>
<keyword evidence="4 8" id="KW-1133">Transmembrane helix</keyword>
<keyword evidence="3" id="KW-0547">Nucleotide-binding</keyword>
<evidence type="ECO:0000256" key="4">
    <source>
        <dbReference type="ARBA" id="ARBA00022989"/>
    </source>
</evidence>
<dbReference type="GO" id="GO:0016020">
    <property type="term" value="C:membrane"/>
    <property type="evidence" value="ECO:0007669"/>
    <property type="project" value="UniProtKB-SubCell"/>
</dbReference>
<keyword evidence="11" id="KW-1185">Reference proteome</keyword>
<sequence>MKKVFLFTALIFLNFLSHSQQSVKFDSYGIEDGLSQSHVTNILEDNFGYIWMATQDGLNRFNGYEFAVYKNKLNDSTSIPNNYVHSLIKDAHGTLWFGTNRGIGSINPLNGKISKINKQTYPKLKGYIFTSLAIDKGNNIWALSEKNGINVINTTTKTVKNISAIQRSTDFSTIYIDPRNKLWLGNKKGEIFYADYPYDNFAKIQAPDFLITGEINKFYFHKNNIIVCTTAGVYSIDQNYTVENFSKFAAINYQNFTSIYIESDHKIWLGTKDYGLYLLKDNYTLKPILYQYSTNPYNPYSLCDDHINTIFSDQSGNVWIGTEKGVAKFDKYKQGFITVGINNNSDQGLIDQNVWSFSEDTQHKIYVGTKKDLTVYHPYKNLFSHYYRPEKNEHYLMSIYPETPTKIWLGYDDGLFLLNIESTNDYTFTKIEFQENTLDQSIRVYQIKPYKAGKLWIGTRSGLSLIDTETQNYKFYHPSNLSYSIGDGAVKVIYKDLKGNFWFVTNNDGLYQLIIESNNELFIPFLTNSEIETNSHITSILQTDTNNLWLGTYGEGLKLLDLKKVTITNYTESNGLANNVVYGLLSDADKNIWISTNKGLSKFNPETKTFHNYTTNDGLSSNEFNTNAFFKSSDNNLYFGGIKGYMKFKANDIKNNPIKPKVVISNITIHNKRKNSSQKEIVTHNYSDTLSLVLPYYQNDISFEFFSSHYSNPEKNSYKYILEGYDDDYTFLDDDNKVHYMNLSHDEYTFKVYSKNPDGVWSARPAKVKIKITPPFWLTWWFIIICLGVFLMVILYIYQIRVAQIRRQKIKLELEVVKRTRKISEQNTQIIAQNTQVEEQKEKIELQKELIQKEKEKVEGILLNILPEGTAAELISKGKSKARYYKRVTVMFTDFVGFSKIAENMKPQELVRQLDSYFTNFDKIISRFDLEKIKTIGDAYMCAGGVPIRNKSNAIEVVLAALAIQSFMLDYNAKLEEKGKESWNIRIGINTGEVTAGVIGQKRFAYDIWGSTVNQAQRMEMHGEPNTVNVSGNTYEIIAPYFLCTYRGKIQTKHNGTLDMYFVNGIKPELSVDGAGLKPNKKFWQIVDLHIYSSINYMKAERHIMKVLEDELSDKLYYHSIKHTKDVTEAAERIALMEGITDEDLFLLKSAASYHDAGFVEKYDKNEEIGMRMARETLPKYGYTQQQIDVIDGLIKATEIPQSPKTLLEQIMCDADLDYLGRDDFHVIADLLRLELREHGAIDSDRAWDEIQVKFLTQHTYFTGSAIRSRQKKKLKHLEEIKQKLKTYNYKD</sequence>
<evidence type="ECO:0000256" key="6">
    <source>
        <dbReference type="ARBA" id="ARBA00023239"/>
    </source>
</evidence>
<evidence type="ECO:0000256" key="7">
    <source>
        <dbReference type="SAM" id="Coils"/>
    </source>
</evidence>
<dbReference type="InterPro" id="IPR015943">
    <property type="entry name" value="WD40/YVTN_repeat-like_dom_sf"/>
</dbReference>
<dbReference type="PROSITE" id="PS50125">
    <property type="entry name" value="GUANYLATE_CYCLASE_2"/>
    <property type="match status" value="1"/>
</dbReference>
<evidence type="ECO:0000256" key="2">
    <source>
        <dbReference type="ARBA" id="ARBA00022692"/>
    </source>
</evidence>
<dbReference type="CDD" id="cd07302">
    <property type="entry name" value="CHD"/>
    <property type="match status" value="1"/>
</dbReference>
<dbReference type="SMART" id="SM00044">
    <property type="entry name" value="CYCc"/>
    <property type="match status" value="1"/>
</dbReference>
<dbReference type="InterPro" id="IPR029787">
    <property type="entry name" value="Nucleotide_cyclase"/>
</dbReference>
<reference evidence="10 11" key="1">
    <citation type="submission" date="2018-06" db="EMBL/GenBank/DDBJ databases">
        <title>The draft genome sequence of Crocinitomix sp. SM1701.</title>
        <authorList>
            <person name="Zhang X."/>
        </authorList>
    </citation>
    <scope>NUCLEOTIDE SEQUENCE [LARGE SCALE GENOMIC DNA]</scope>
    <source>
        <strain evidence="10 11">SM1701</strain>
    </source>
</reference>
<dbReference type="EMBL" id="QKSB01000009">
    <property type="protein sequence ID" value="PZE16292.1"/>
    <property type="molecule type" value="Genomic_DNA"/>
</dbReference>
<keyword evidence="5 8" id="KW-0472">Membrane</keyword>
<dbReference type="InterPro" id="IPR013783">
    <property type="entry name" value="Ig-like_fold"/>
</dbReference>
<evidence type="ECO:0000256" key="3">
    <source>
        <dbReference type="ARBA" id="ARBA00022741"/>
    </source>
</evidence>
<evidence type="ECO:0000256" key="5">
    <source>
        <dbReference type="ARBA" id="ARBA00023136"/>
    </source>
</evidence>
<dbReference type="OrthoDB" id="358279at2"/>
<comment type="caution">
    <text evidence="10">The sequence shown here is derived from an EMBL/GenBank/DDBJ whole genome shotgun (WGS) entry which is preliminary data.</text>
</comment>
<accession>A0A2W1NKV3</accession>
<dbReference type="InterPro" id="IPR003607">
    <property type="entry name" value="HD/PDEase_dom"/>
</dbReference>
<dbReference type="Gene3D" id="1.10.3210.10">
    <property type="entry name" value="Hypothetical protein af1432"/>
    <property type="match status" value="1"/>
</dbReference>
<protein>
    <recommendedName>
        <fullName evidence="9">Guanylate cyclase domain-containing protein</fullName>
    </recommendedName>
</protein>
<dbReference type="Pfam" id="PF07495">
    <property type="entry name" value="Y_Y_Y"/>
    <property type="match status" value="1"/>
</dbReference>
<dbReference type="GO" id="GO:0004016">
    <property type="term" value="F:adenylate cyclase activity"/>
    <property type="evidence" value="ECO:0007669"/>
    <property type="project" value="UniProtKB-ARBA"/>
</dbReference>
<organism evidence="10 11">
    <name type="scientific">Putridiphycobacter roseus</name>
    <dbReference type="NCBI Taxonomy" id="2219161"/>
    <lineage>
        <taxon>Bacteria</taxon>
        <taxon>Pseudomonadati</taxon>
        <taxon>Bacteroidota</taxon>
        <taxon>Flavobacteriia</taxon>
        <taxon>Flavobacteriales</taxon>
        <taxon>Crocinitomicaceae</taxon>
        <taxon>Putridiphycobacter</taxon>
    </lineage>
</organism>
<name>A0A2W1NKV3_9FLAO</name>
<dbReference type="Gene3D" id="2.60.40.10">
    <property type="entry name" value="Immunoglobulins"/>
    <property type="match status" value="1"/>
</dbReference>
<dbReference type="InterPro" id="IPR006674">
    <property type="entry name" value="HD_domain"/>
</dbReference>
<dbReference type="InterPro" id="IPR050401">
    <property type="entry name" value="Cyclic_nucleotide_synthase"/>
</dbReference>
<dbReference type="GO" id="GO:0000166">
    <property type="term" value="F:nucleotide binding"/>
    <property type="evidence" value="ECO:0007669"/>
    <property type="project" value="UniProtKB-KW"/>
</dbReference>
<dbReference type="InterPro" id="IPR001054">
    <property type="entry name" value="A/G_cyclase"/>
</dbReference>
<gene>
    <name evidence="10" type="ORF">DNU06_13340</name>
</gene>
<dbReference type="InterPro" id="IPR011123">
    <property type="entry name" value="Y_Y_Y"/>
</dbReference>
<dbReference type="GO" id="GO:0035556">
    <property type="term" value="P:intracellular signal transduction"/>
    <property type="evidence" value="ECO:0007669"/>
    <property type="project" value="InterPro"/>
</dbReference>
<proteinExistence type="predicted"/>
<feature type="coiled-coil region" evidence="7">
    <location>
        <begin position="827"/>
        <end position="861"/>
    </location>
</feature>
<dbReference type="RefSeq" id="WP_111063990.1">
    <property type="nucleotide sequence ID" value="NZ_JBHUCU010000006.1"/>
</dbReference>
<dbReference type="SUPFAM" id="SSF63829">
    <property type="entry name" value="Calcium-dependent phosphotriesterase"/>
    <property type="match status" value="3"/>
</dbReference>
<dbReference type="Pfam" id="PF07494">
    <property type="entry name" value="Reg_prop"/>
    <property type="match status" value="4"/>
</dbReference>
<dbReference type="Pfam" id="PF01966">
    <property type="entry name" value="HD"/>
    <property type="match status" value="1"/>
</dbReference>
<keyword evidence="6" id="KW-0456">Lyase</keyword>
<feature type="domain" description="Guanylate cyclase" evidence="9">
    <location>
        <begin position="889"/>
        <end position="1020"/>
    </location>
</feature>